<dbReference type="Gene3D" id="3.90.1150.10">
    <property type="entry name" value="Aspartate Aminotransferase, domain 1"/>
    <property type="match status" value="1"/>
</dbReference>
<dbReference type="Gene3D" id="3.40.640.10">
    <property type="entry name" value="Type I PLP-dependent aspartate aminotransferase-like (Major domain)"/>
    <property type="match status" value="1"/>
</dbReference>
<sequence length="408" mass="43984">MNDIYPIQEIRSLFPALCRLHNGNKAVYLDGPGGSQVVATAITAMTNYMRRGVANTHGKFPSSEETEALIESAKAALGDLLACAPNEIAFGANATSNMFAVSRALSRSWNPGDEIVVSEMDHHSHIDTWILSARDRGIMVRHLPVDPKALTLDLSDLDAIVNAKTRLVAVGYASNAVGTINDVARISRRCREVGALLSVDAVHIAPHKAIDMDAIGADMLFCSVYKFFGGHIGIAAIRKYVFEALDTYRLHPAPSTAPGKLETGTQSHEAIASIVPAVDFIAGLGTGSTRRERLVSGFERIERHENALAGIIRQGLTDVPGLTLYQSEGPKTATVAFTLEGQQPGDVCRKLCDRYGIFAADGDYYAETLAHRVGVDRIGGWIRVGFAPYNTEEEAELLVRAVREIAAG</sequence>
<dbReference type="eggNOG" id="COG0520">
    <property type="taxonomic scope" value="Bacteria"/>
</dbReference>
<evidence type="ECO:0000313" key="4">
    <source>
        <dbReference type="Proteomes" id="UP000006034"/>
    </source>
</evidence>
<dbReference type="Pfam" id="PF00266">
    <property type="entry name" value="Aminotran_5"/>
    <property type="match status" value="1"/>
</dbReference>
<comment type="caution">
    <text evidence="3">The sequence shown here is derived from an EMBL/GenBank/DDBJ whole genome shotgun (WGS) entry which is preliminary data.</text>
</comment>
<evidence type="ECO:0000313" key="3">
    <source>
        <dbReference type="EMBL" id="EFV45580.1"/>
    </source>
</evidence>
<dbReference type="STRING" id="563192.HMPREF0179_00609"/>
<dbReference type="InterPro" id="IPR011340">
    <property type="entry name" value="Cys_dSase-rel"/>
</dbReference>
<proteinExistence type="predicted"/>
<dbReference type="Proteomes" id="UP000006034">
    <property type="component" value="Unassembled WGS sequence"/>
</dbReference>
<organism evidence="3 4">
    <name type="scientific">Bilophila wadsworthia (strain 3_1_6)</name>
    <dbReference type="NCBI Taxonomy" id="563192"/>
    <lineage>
        <taxon>Bacteria</taxon>
        <taxon>Pseudomonadati</taxon>
        <taxon>Thermodesulfobacteriota</taxon>
        <taxon>Desulfovibrionia</taxon>
        <taxon>Desulfovibrionales</taxon>
        <taxon>Desulfovibrionaceae</taxon>
        <taxon>Bilophila</taxon>
    </lineage>
</organism>
<reference evidence="3 4" key="2">
    <citation type="submission" date="2013-04" db="EMBL/GenBank/DDBJ databases">
        <title>The Genome Sequence of Bilophila wadsworthia 3_1_6.</title>
        <authorList>
            <consortium name="The Broad Institute Genomics Platform"/>
            <person name="Earl A."/>
            <person name="Ward D."/>
            <person name="Feldgarden M."/>
            <person name="Gevers D."/>
            <person name="Sibley C."/>
            <person name="Strauss J."/>
            <person name="Allen-Vercoe E."/>
            <person name="Walker B."/>
            <person name="Young S."/>
            <person name="Zeng Q."/>
            <person name="Gargeya S."/>
            <person name="Fitzgerald M."/>
            <person name="Haas B."/>
            <person name="Abouelleil A."/>
            <person name="Allen A.W."/>
            <person name="Alvarado L."/>
            <person name="Arachchi H.M."/>
            <person name="Berlin A.M."/>
            <person name="Chapman S.B."/>
            <person name="Gainer-Dewar J."/>
            <person name="Goldberg J."/>
            <person name="Griggs A."/>
            <person name="Gujja S."/>
            <person name="Hansen M."/>
            <person name="Howarth C."/>
            <person name="Imamovic A."/>
            <person name="Ireland A."/>
            <person name="Larimer J."/>
            <person name="McCowan C."/>
            <person name="Murphy C."/>
            <person name="Pearson M."/>
            <person name="Poon T.W."/>
            <person name="Priest M."/>
            <person name="Roberts A."/>
            <person name="Saif S."/>
            <person name="Shea T."/>
            <person name="Sisk P."/>
            <person name="Sykes S."/>
            <person name="Wortman J."/>
            <person name="Nusbaum C."/>
            <person name="Birren B."/>
        </authorList>
    </citation>
    <scope>NUCLEOTIDE SEQUENCE [LARGE SCALE GENOMIC DNA]</scope>
    <source>
        <strain evidence="3 4">3_1_6</strain>
    </source>
</reference>
<dbReference type="PANTHER" id="PTHR43586">
    <property type="entry name" value="CYSTEINE DESULFURASE"/>
    <property type="match status" value="1"/>
</dbReference>
<dbReference type="HOGENOM" id="CLU_003433_2_2_7"/>
<dbReference type="NCBIfam" id="TIGR01976">
    <property type="entry name" value="am_tr_V_VC1184"/>
    <property type="match status" value="1"/>
</dbReference>
<dbReference type="InterPro" id="IPR015424">
    <property type="entry name" value="PyrdxlP-dep_Trfase"/>
</dbReference>
<name>E5Y348_BILW3</name>
<dbReference type="GeneID" id="78087203"/>
<dbReference type="AlphaFoldDB" id="E5Y348"/>
<dbReference type="InterPro" id="IPR000192">
    <property type="entry name" value="Aminotrans_V_dom"/>
</dbReference>
<dbReference type="EMBL" id="ADCP02000002">
    <property type="protein sequence ID" value="EFV45580.1"/>
    <property type="molecule type" value="Genomic_DNA"/>
</dbReference>
<dbReference type="InterPro" id="IPR015422">
    <property type="entry name" value="PyrdxlP-dep_Trfase_small"/>
</dbReference>
<gene>
    <name evidence="3" type="ORF">HMPREF0179_00609</name>
</gene>
<evidence type="ECO:0000259" key="2">
    <source>
        <dbReference type="Pfam" id="PF00266"/>
    </source>
</evidence>
<evidence type="ECO:0000256" key="1">
    <source>
        <dbReference type="ARBA" id="ARBA00022898"/>
    </source>
</evidence>
<reference evidence="3 4" key="1">
    <citation type="submission" date="2010-10" db="EMBL/GenBank/DDBJ databases">
        <authorList>
            <consortium name="The Broad Institute Genome Sequencing Platform"/>
            <person name="Ward D."/>
            <person name="Earl A."/>
            <person name="Feldgarden M."/>
            <person name="Young S.K."/>
            <person name="Gargeya S."/>
            <person name="Zeng Q."/>
            <person name="Alvarado L."/>
            <person name="Berlin A."/>
            <person name="Bochicchio J."/>
            <person name="Chapman S.B."/>
            <person name="Chen Z."/>
            <person name="Freedman E."/>
            <person name="Gellesch M."/>
            <person name="Goldberg J."/>
            <person name="Griggs A."/>
            <person name="Gujja S."/>
            <person name="Heilman E."/>
            <person name="Heiman D."/>
            <person name="Howarth C."/>
            <person name="Mehta T."/>
            <person name="Neiman D."/>
            <person name="Pearson M."/>
            <person name="Roberts A."/>
            <person name="Saif S."/>
            <person name="Shea T."/>
            <person name="Shenoy N."/>
            <person name="Sisk P."/>
            <person name="Stolte C."/>
            <person name="Sykes S."/>
            <person name="White J."/>
            <person name="Yandava C."/>
            <person name="Allen-Vercoe E."/>
            <person name="Sibley C."/>
            <person name="Ambrose C.E."/>
            <person name="Strauss J."/>
            <person name="Daigneault M."/>
            <person name="Haas B."/>
            <person name="Nusbaum C."/>
            <person name="Birren B."/>
        </authorList>
    </citation>
    <scope>NUCLEOTIDE SEQUENCE [LARGE SCALE GENOMIC DNA]</scope>
    <source>
        <strain evidence="3 4">3_1_6</strain>
    </source>
</reference>
<keyword evidence="4" id="KW-1185">Reference proteome</keyword>
<dbReference type="OrthoDB" id="9808002at2"/>
<dbReference type="PANTHER" id="PTHR43586:SF21">
    <property type="entry name" value="PYRIDOXAL PHOSPHATE (PLP)-DEPENDENT ASPARTATE AMINOTRANSFERASE SUPERFAMILY"/>
    <property type="match status" value="1"/>
</dbReference>
<dbReference type="RefSeq" id="WP_005024840.1">
    <property type="nucleotide sequence ID" value="NZ_KE150239.1"/>
</dbReference>
<protein>
    <submittedName>
        <fullName evidence="3">Cysteine desulfurase</fullName>
    </submittedName>
</protein>
<dbReference type="InterPro" id="IPR015421">
    <property type="entry name" value="PyrdxlP-dep_Trfase_major"/>
</dbReference>
<keyword evidence="1" id="KW-0663">Pyridoxal phosphate</keyword>
<accession>E5Y348</accession>
<feature type="domain" description="Aminotransferase class V" evidence="2">
    <location>
        <begin position="27"/>
        <end position="398"/>
    </location>
</feature>
<dbReference type="SUPFAM" id="SSF53383">
    <property type="entry name" value="PLP-dependent transferases"/>
    <property type="match status" value="1"/>
</dbReference>